<evidence type="ECO:0000313" key="16">
    <source>
        <dbReference type="EMBL" id="VFQ59310.1"/>
    </source>
</evidence>
<feature type="domain" description="Leucine-rich repeat-containing N-terminal plant-type" evidence="14">
    <location>
        <begin position="34"/>
        <end position="69"/>
    </location>
</feature>
<keyword evidence="5 12" id="KW-0812">Transmembrane</keyword>
<evidence type="ECO:0000256" key="1">
    <source>
        <dbReference type="ARBA" id="ARBA00004251"/>
    </source>
</evidence>
<dbReference type="Gene3D" id="3.80.10.10">
    <property type="entry name" value="Ribonuclease Inhibitor"/>
    <property type="match status" value="3"/>
</dbReference>
<dbReference type="InterPro" id="IPR055414">
    <property type="entry name" value="LRR_R13L4/SHOC2-like"/>
</dbReference>
<dbReference type="Pfam" id="PF08263">
    <property type="entry name" value="LRRNT_2"/>
    <property type="match status" value="1"/>
</dbReference>
<dbReference type="InterPro" id="IPR032675">
    <property type="entry name" value="LRR_dom_sf"/>
</dbReference>
<dbReference type="Pfam" id="PF13855">
    <property type="entry name" value="LRR_8"/>
    <property type="match status" value="2"/>
</dbReference>
<evidence type="ECO:0000256" key="8">
    <source>
        <dbReference type="ARBA" id="ARBA00022989"/>
    </source>
</evidence>
<keyword evidence="10" id="KW-0675">Receptor</keyword>
<dbReference type="AlphaFoldDB" id="A0A484K1K6"/>
<keyword evidence="4" id="KW-0433">Leucine-rich repeat</keyword>
<evidence type="ECO:0000256" key="5">
    <source>
        <dbReference type="ARBA" id="ARBA00022692"/>
    </source>
</evidence>
<dbReference type="FunFam" id="3.80.10.10:FF:000213">
    <property type="entry name" value="Tyrosine-sulfated glycopeptide receptor 1"/>
    <property type="match status" value="1"/>
</dbReference>
<accession>A0A484K1K6</accession>
<dbReference type="SUPFAM" id="SSF52058">
    <property type="entry name" value="L domain-like"/>
    <property type="match status" value="4"/>
</dbReference>
<evidence type="ECO:0000256" key="3">
    <source>
        <dbReference type="ARBA" id="ARBA00022475"/>
    </source>
</evidence>
<feature type="transmembrane region" description="Helical" evidence="12">
    <location>
        <begin position="944"/>
        <end position="966"/>
    </location>
</feature>
<feature type="chain" id="PRO_5019743103" evidence="13">
    <location>
        <begin position="27"/>
        <end position="987"/>
    </location>
</feature>
<evidence type="ECO:0000256" key="11">
    <source>
        <dbReference type="ARBA" id="ARBA00023180"/>
    </source>
</evidence>
<dbReference type="InterPro" id="IPR003591">
    <property type="entry name" value="Leu-rich_rpt_typical-subtyp"/>
</dbReference>
<feature type="signal peptide" evidence="13">
    <location>
        <begin position="1"/>
        <end position="26"/>
    </location>
</feature>
<dbReference type="PANTHER" id="PTHR48063:SF98">
    <property type="entry name" value="LRR RECEPTOR-LIKE SERINE_THREONINE-PROTEIN KINASE FLS2"/>
    <property type="match status" value="1"/>
</dbReference>
<dbReference type="PANTHER" id="PTHR48063">
    <property type="entry name" value="LRR RECEPTOR-LIKE KINASE"/>
    <property type="match status" value="1"/>
</dbReference>
<evidence type="ECO:0000256" key="10">
    <source>
        <dbReference type="ARBA" id="ARBA00023170"/>
    </source>
</evidence>
<dbReference type="SMART" id="SM00369">
    <property type="entry name" value="LRR_TYP"/>
    <property type="match status" value="10"/>
</dbReference>
<keyword evidence="17" id="KW-1185">Reference proteome</keyword>
<dbReference type="EMBL" id="OOIL02000003">
    <property type="protein sequence ID" value="VFQ59310.1"/>
    <property type="molecule type" value="Genomic_DNA"/>
</dbReference>
<dbReference type="InterPro" id="IPR046956">
    <property type="entry name" value="RLP23-like"/>
</dbReference>
<protein>
    <submittedName>
        <fullName evidence="16">Uncharacterized protein</fullName>
    </submittedName>
</protein>
<evidence type="ECO:0000256" key="13">
    <source>
        <dbReference type="SAM" id="SignalP"/>
    </source>
</evidence>
<evidence type="ECO:0000256" key="4">
    <source>
        <dbReference type="ARBA" id="ARBA00022614"/>
    </source>
</evidence>
<evidence type="ECO:0000256" key="6">
    <source>
        <dbReference type="ARBA" id="ARBA00022729"/>
    </source>
</evidence>
<keyword evidence="3" id="KW-1003">Cell membrane</keyword>
<feature type="domain" description="Disease resistance R13L4/SHOC-2-like LRR" evidence="15">
    <location>
        <begin position="79"/>
        <end position="265"/>
    </location>
</feature>
<dbReference type="FunFam" id="3.80.10.10:FF:000041">
    <property type="entry name" value="LRR receptor-like serine/threonine-protein kinase ERECTA"/>
    <property type="match status" value="2"/>
</dbReference>
<dbReference type="GO" id="GO:0051707">
    <property type="term" value="P:response to other organism"/>
    <property type="evidence" value="ECO:0007669"/>
    <property type="project" value="UniProtKB-ARBA"/>
</dbReference>
<sequence length="987" mass="109377">MSKPKPTFFALHFLLYVSIILQSVCCNGDCPDIEKQSLVKLRQSLRDPNHHISSWNLEVNCCTWKGVVCISATTAATIHVHELHLQNYNLSGDLNPSLRNLKHLTHLDLSGNNFGVTIPSFIGSIACLEYLNMSGAGFRGEIPHTIGNLSSLHTLDFDGSEDVTADSLRWLSGLSRLGYLNLNHVNLSKAGDWFQAINAGLPSLEDLHLSFCSLDSIGDGAGLSTNLSESLKFFDLSHNRFENLAIPGWVLQLRNLLHLDLSFNNFKGPIPEITNATKLQYIDLSKNHFNSTIPDWLYLCKDLEFVHFSYSLLQGTISNAIANLTSLNTLDFFGNRLSGKIPKEVSRMCGLQFLFLTFNDFEGDVSDSFGDMSDCFLASMKLLCVRGNRLSGHLPERFGDFAGMQHLHFGGNLFSGEIPASLGKLTSLLEMSLYGNRFTGSLPESFGRLSNLEDLYADNNMLLEGTVTESHFANLTKLKTFSASGNHLTLNVSATWVPPFRLTTLRLGSWKLQSGPGSRVPPWLETQKSTISELDLSNTGISGGVPSWFWKTRVLNLSHNHLYGQIPSEIDLPAESMYLSSNQFSGPLPRISRAMKEIDFSSNSLSGDTRQFLCNTSSDETYEVEILHLGGNQLTGELPDCWMKWRSLKYLNLGNNAFIGSIPNSIGFLRNLQSLNLYGNRLSGNIPPPLQNCAELVKVELSRNDIHGNILPWMGKRLVNLKFLILGSNKMTGHIPTEICRLSSLQILDLSSNRFSGAIPSCVGNFTAMVTKRSLDKYEYSSYSVAFFIDSALVSTKGSELQYDTILSLVTSIDLSGNDLAGDIPDGITRLVELRSLNLSRNHLSGLIPDSFGDMKQLESLDLSRNVLSGHIPSGFSSLSSLNHLDLSFNNLSGKIPKSTQLLGFDSEGFVGNHLCGPPLTRDCSREVHGNREENGDEDEDDDWFYVFLASGYAVGFSAVCITLVLKNSWREAYFQTLEHMWNKLRV</sequence>
<proteinExistence type="inferred from homology"/>
<dbReference type="Pfam" id="PF00560">
    <property type="entry name" value="LRR_1"/>
    <property type="match status" value="6"/>
</dbReference>
<evidence type="ECO:0000313" key="17">
    <source>
        <dbReference type="Proteomes" id="UP000595140"/>
    </source>
</evidence>
<keyword evidence="11" id="KW-0325">Glycoprotein</keyword>
<keyword evidence="6 13" id="KW-0732">Signal</keyword>
<dbReference type="Proteomes" id="UP000595140">
    <property type="component" value="Unassembled WGS sequence"/>
</dbReference>
<dbReference type="GO" id="GO:0006952">
    <property type="term" value="P:defense response"/>
    <property type="evidence" value="ECO:0007669"/>
    <property type="project" value="UniProtKB-ARBA"/>
</dbReference>
<comment type="subcellular location">
    <subcellularLocation>
        <location evidence="1">Cell membrane</location>
        <topology evidence="1">Single-pass type I membrane protein</topology>
    </subcellularLocation>
</comment>
<keyword evidence="8 12" id="KW-1133">Transmembrane helix</keyword>
<dbReference type="InterPro" id="IPR001611">
    <property type="entry name" value="Leu-rich_rpt"/>
</dbReference>
<comment type="similarity">
    <text evidence="2">Belongs to the RLP family.</text>
</comment>
<keyword evidence="9 12" id="KW-0472">Membrane</keyword>
<dbReference type="Pfam" id="PF23598">
    <property type="entry name" value="LRR_14"/>
    <property type="match status" value="1"/>
</dbReference>
<name>A0A484K1K6_9ASTE</name>
<dbReference type="PROSITE" id="PS51450">
    <property type="entry name" value="LRR"/>
    <property type="match status" value="1"/>
</dbReference>
<keyword evidence="7" id="KW-0677">Repeat</keyword>
<evidence type="ECO:0000256" key="2">
    <source>
        <dbReference type="ARBA" id="ARBA00009592"/>
    </source>
</evidence>
<evidence type="ECO:0000259" key="15">
    <source>
        <dbReference type="Pfam" id="PF23598"/>
    </source>
</evidence>
<evidence type="ECO:0000259" key="14">
    <source>
        <dbReference type="Pfam" id="PF08263"/>
    </source>
</evidence>
<dbReference type="OrthoDB" id="1279254at2759"/>
<gene>
    <name evidence="16" type="ORF">CCAM_LOCUS1086</name>
</gene>
<evidence type="ECO:0000256" key="12">
    <source>
        <dbReference type="SAM" id="Phobius"/>
    </source>
</evidence>
<dbReference type="GO" id="GO:0005886">
    <property type="term" value="C:plasma membrane"/>
    <property type="evidence" value="ECO:0007669"/>
    <property type="project" value="UniProtKB-SubCell"/>
</dbReference>
<evidence type="ECO:0000256" key="9">
    <source>
        <dbReference type="ARBA" id="ARBA00023136"/>
    </source>
</evidence>
<organism evidence="16 17">
    <name type="scientific">Cuscuta campestris</name>
    <dbReference type="NCBI Taxonomy" id="132261"/>
    <lineage>
        <taxon>Eukaryota</taxon>
        <taxon>Viridiplantae</taxon>
        <taxon>Streptophyta</taxon>
        <taxon>Embryophyta</taxon>
        <taxon>Tracheophyta</taxon>
        <taxon>Spermatophyta</taxon>
        <taxon>Magnoliopsida</taxon>
        <taxon>eudicotyledons</taxon>
        <taxon>Gunneridae</taxon>
        <taxon>Pentapetalae</taxon>
        <taxon>asterids</taxon>
        <taxon>lamiids</taxon>
        <taxon>Solanales</taxon>
        <taxon>Convolvulaceae</taxon>
        <taxon>Cuscuteae</taxon>
        <taxon>Cuscuta</taxon>
        <taxon>Cuscuta subgen. Grammica</taxon>
        <taxon>Cuscuta sect. Cleistogrammica</taxon>
    </lineage>
</organism>
<dbReference type="InterPro" id="IPR013210">
    <property type="entry name" value="LRR_N_plant-typ"/>
</dbReference>
<evidence type="ECO:0000256" key="7">
    <source>
        <dbReference type="ARBA" id="ARBA00022737"/>
    </source>
</evidence>
<reference evidence="16 17" key="1">
    <citation type="submission" date="2018-04" db="EMBL/GenBank/DDBJ databases">
        <authorList>
            <person name="Vogel A."/>
        </authorList>
    </citation>
    <scope>NUCLEOTIDE SEQUENCE [LARGE SCALE GENOMIC DNA]</scope>
</reference>
<dbReference type="FunFam" id="3.80.10.10:FF:000129">
    <property type="entry name" value="Leucine-rich repeat receptor-like kinase"/>
    <property type="match status" value="1"/>
</dbReference>